<dbReference type="EMBL" id="FPBA01000026">
    <property type="protein sequence ID" value="SFU02398.1"/>
    <property type="molecule type" value="Genomic_DNA"/>
</dbReference>
<accession>A0A1I7CSM1</accession>
<dbReference type="GO" id="GO:0016020">
    <property type="term" value="C:membrane"/>
    <property type="evidence" value="ECO:0007669"/>
    <property type="project" value="InterPro"/>
</dbReference>
<evidence type="ECO:0000259" key="3">
    <source>
        <dbReference type="Pfam" id="PF00892"/>
    </source>
</evidence>
<protein>
    <submittedName>
        <fullName evidence="4">Inner membrane transporter RhtA</fullName>
    </submittedName>
</protein>
<organism evidence="4 5">
    <name type="scientific">Geodermatophilus amargosae</name>
    <dbReference type="NCBI Taxonomy" id="1296565"/>
    <lineage>
        <taxon>Bacteria</taxon>
        <taxon>Bacillati</taxon>
        <taxon>Actinomycetota</taxon>
        <taxon>Actinomycetes</taxon>
        <taxon>Geodermatophilales</taxon>
        <taxon>Geodermatophilaceae</taxon>
        <taxon>Geodermatophilus</taxon>
    </lineage>
</organism>
<dbReference type="Pfam" id="PF00892">
    <property type="entry name" value="EamA"/>
    <property type="match status" value="1"/>
</dbReference>
<feature type="transmembrane region" description="Helical" evidence="2">
    <location>
        <begin position="226"/>
        <end position="245"/>
    </location>
</feature>
<keyword evidence="2" id="KW-1133">Transmembrane helix</keyword>
<feature type="transmembrane region" description="Helical" evidence="2">
    <location>
        <begin position="199"/>
        <end position="220"/>
    </location>
</feature>
<keyword evidence="2" id="KW-0472">Membrane</keyword>
<keyword evidence="5" id="KW-1185">Reference proteome</keyword>
<name>A0A1I7CSM1_9ACTN</name>
<dbReference type="RefSeq" id="WP_093583591.1">
    <property type="nucleotide sequence ID" value="NZ_FPBA01000026.1"/>
</dbReference>
<evidence type="ECO:0000256" key="1">
    <source>
        <dbReference type="ARBA" id="ARBA00007362"/>
    </source>
</evidence>
<feature type="transmembrane region" description="Helical" evidence="2">
    <location>
        <begin position="168"/>
        <end position="187"/>
    </location>
</feature>
<reference evidence="5" key="1">
    <citation type="submission" date="2016-10" db="EMBL/GenBank/DDBJ databases">
        <authorList>
            <person name="Varghese N."/>
            <person name="Submissions S."/>
        </authorList>
    </citation>
    <scope>NUCLEOTIDE SEQUENCE [LARGE SCALE GENOMIC DNA]</scope>
    <source>
        <strain evidence="5">DSM 46136</strain>
    </source>
</reference>
<keyword evidence="2" id="KW-0812">Transmembrane</keyword>
<evidence type="ECO:0000313" key="4">
    <source>
        <dbReference type="EMBL" id="SFU02398.1"/>
    </source>
</evidence>
<dbReference type="STRING" id="1296565.SAMN05660657_04820"/>
<feature type="transmembrane region" description="Helical" evidence="2">
    <location>
        <begin position="93"/>
        <end position="112"/>
    </location>
</feature>
<dbReference type="Proteomes" id="UP000199546">
    <property type="component" value="Unassembled WGS sequence"/>
</dbReference>
<feature type="transmembrane region" description="Helical" evidence="2">
    <location>
        <begin position="33"/>
        <end position="54"/>
    </location>
</feature>
<feature type="transmembrane region" description="Helical" evidence="2">
    <location>
        <begin position="143"/>
        <end position="162"/>
    </location>
</feature>
<evidence type="ECO:0000313" key="5">
    <source>
        <dbReference type="Proteomes" id="UP000199546"/>
    </source>
</evidence>
<dbReference type="OrthoDB" id="9815120at2"/>
<dbReference type="SUPFAM" id="SSF103481">
    <property type="entry name" value="Multidrug resistance efflux transporter EmrE"/>
    <property type="match status" value="1"/>
</dbReference>
<dbReference type="InterPro" id="IPR000620">
    <property type="entry name" value="EamA_dom"/>
</dbReference>
<sequence length="321" mass="33340">MAKPRDPVRPATDGAGARPGQLGRVVERVPPHAWFVVSAVFHYLGPAFAVLLFARVDVLGVAWLRIASAALVLALWRRPGRVWRTLDRGTRRLLVAWATVLAAMNSCFYLAIDRLPLCTVAAVEFLPVIALAAIAVRSARNAGALLAAVAGVHLLTDVHLAAEPVGLAFPAANALLFAGYVVLAHRVASSGQVPGLDGLALSMVIASLIALPIGLVPAAPAFVDPVALAAGVGVGVASSVIPYVCDQLAMARLARATYALMVSLLPATATVIGVVVLAQLPTAREVLGVAPVVAGVALYRPARPPRPVDEREPDTSRPGHT</sequence>
<feature type="transmembrane region" description="Helical" evidence="2">
    <location>
        <begin position="257"/>
        <end position="280"/>
    </location>
</feature>
<gene>
    <name evidence="4" type="ORF">SAMN05660657_04820</name>
</gene>
<feature type="domain" description="EamA" evidence="3">
    <location>
        <begin position="172"/>
        <end position="298"/>
    </location>
</feature>
<comment type="similarity">
    <text evidence="1">Belongs to the EamA transporter family.</text>
</comment>
<evidence type="ECO:0000256" key="2">
    <source>
        <dbReference type="SAM" id="Phobius"/>
    </source>
</evidence>
<feature type="transmembrane region" description="Helical" evidence="2">
    <location>
        <begin position="60"/>
        <end position="77"/>
    </location>
</feature>
<dbReference type="InterPro" id="IPR037185">
    <property type="entry name" value="EmrE-like"/>
</dbReference>
<proteinExistence type="inferred from homology"/>
<feature type="transmembrane region" description="Helical" evidence="2">
    <location>
        <begin position="118"/>
        <end position="136"/>
    </location>
</feature>
<dbReference type="AlphaFoldDB" id="A0A1I7CSM1"/>